<dbReference type="RefSeq" id="WP_353332120.1">
    <property type="nucleotide sequence ID" value="NZ_AP028055.1"/>
</dbReference>
<dbReference type="EMBL" id="AP028055">
    <property type="protein sequence ID" value="BEG97767.1"/>
    <property type="molecule type" value="Genomic_DNA"/>
</dbReference>
<proteinExistence type="predicted"/>
<reference evidence="1 2" key="1">
    <citation type="submission" date="2023-04" db="EMBL/GenBank/DDBJ databases">
        <title>Draft genome sequence of acteroides sedimenti strain YN3PY1.</title>
        <authorList>
            <person name="Yoshida N."/>
        </authorList>
    </citation>
    <scope>NUCLEOTIDE SEQUENCE [LARGE SCALE GENOMIC DNA]</scope>
    <source>
        <strain evidence="1 2">YN3PY1</strain>
    </source>
</reference>
<dbReference type="Proteomes" id="UP001496674">
    <property type="component" value="Chromosome"/>
</dbReference>
<protein>
    <recommendedName>
        <fullName evidence="3">Lipoprotein</fullName>
    </recommendedName>
</protein>
<accession>A0ABN6YZK9</accession>
<keyword evidence="2" id="KW-1185">Reference proteome</keyword>
<evidence type="ECO:0000313" key="2">
    <source>
        <dbReference type="Proteomes" id="UP001496674"/>
    </source>
</evidence>
<organism evidence="1 2">
    <name type="scientific">Bacteroides sedimenti</name>
    <dbReference type="NCBI Taxonomy" id="2136147"/>
    <lineage>
        <taxon>Bacteria</taxon>
        <taxon>Pseudomonadati</taxon>
        <taxon>Bacteroidota</taxon>
        <taxon>Bacteroidia</taxon>
        <taxon>Bacteroidales</taxon>
        <taxon>Bacteroidaceae</taxon>
        <taxon>Bacteroides</taxon>
    </lineage>
</organism>
<evidence type="ECO:0000313" key="1">
    <source>
        <dbReference type="EMBL" id="BEG97767.1"/>
    </source>
</evidence>
<name>A0ABN6YZK9_9BACE</name>
<sequence length="184" mass="20877">MKKLILLFLTLFIFGCSEEKDKIEWSQNSILLLKVDYTTNKFEGGNVQQMNGDISSSDTIPIAVNYKAPGDFGNISLYYLPTNTLIFDGSIIWMGTGVIKHPKEFVPADKFALLSNPIDKPDDFMFKCIFGPSPTDYSLIWNSISKLRIVAEYLKSNKRISLFLYTPSVGIGNPKEWDWIVIMD</sequence>
<evidence type="ECO:0008006" key="3">
    <source>
        <dbReference type="Google" id="ProtNLM"/>
    </source>
</evidence>
<gene>
    <name evidence="1" type="ORF">BSYN_00320</name>
</gene>
<dbReference type="PROSITE" id="PS51257">
    <property type="entry name" value="PROKAR_LIPOPROTEIN"/>
    <property type="match status" value="1"/>
</dbReference>